<gene>
    <name evidence="2" type="ORF">Q361_1334</name>
</gene>
<feature type="transmembrane region" description="Helical" evidence="1">
    <location>
        <begin position="5"/>
        <end position="23"/>
    </location>
</feature>
<comment type="caution">
    <text evidence="2">The sequence shown here is derived from an EMBL/GenBank/DDBJ whole genome shotgun (WGS) entry which is preliminary data.</text>
</comment>
<keyword evidence="3" id="KW-1185">Reference proteome</keyword>
<evidence type="ECO:0008006" key="4">
    <source>
        <dbReference type="Google" id="ProtNLM"/>
    </source>
</evidence>
<keyword evidence="1" id="KW-1133">Transmembrane helix</keyword>
<sequence length="339" mass="40320">MKKKIILIFIIIISSVLLMLFFIQNNKNNIQLQLNTERIIKDSLILEKTINLDKKLSVMKLASNELYFVSWSQNNQGKLFKYSIENDFSHEVIDLNQKEDTLKIIGNYLIDFDTIYYHDKLKNSIIKSLKNGKIIDLFNYPKQFSRTTKIGDEFIVSGWDKEYNIYFEKLNFKTKNISKINLKDDYLNSYKNNGIALDGVYYSNNNYTVMLPYSVNRIFIFDNKLNYTGKLDLIYGKLDFNYRDTKDNSIYIDPNNLNPNLSCFIDNDDFIYILTDQSTQWDSSEKCYIDIYNLKNKKYVKSYKINDYKGFKPRHIINYNNKLIVLFEKNINIYSIHKK</sequence>
<keyword evidence="1" id="KW-0472">Membrane</keyword>
<dbReference type="AlphaFoldDB" id="A0A2S4N4P5"/>
<dbReference type="EMBL" id="PQNY01000033">
    <property type="protein sequence ID" value="POS00665.1"/>
    <property type="molecule type" value="Genomic_DNA"/>
</dbReference>
<reference evidence="2 3" key="1">
    <citation type="submission" date="2018-01" db="EMBL/GenBank/DDBJ databases">
        <title>Genomic Encyclopedia of Type Strains, Phase I: the one thousand microbial genomes (KMG-I) project.</title>
        <authorList>
            <person name="Goeker M."/>
        </authorList>
    </citation>
    <scope>NUCLEOTIDE SEQUENCE [LARGE SCALE GENOMIC DNA]</scope>
    <source>
        <strain evidence="2 3">DSM 17960</strain>
    </source>
</reference>
<proteinExistence type="predicted"/>
<keyword evidence="1" id="KW-0812">Transmembrane</keyword>
<evidence type="ECO:0000256" key="1">
    <source>
        <dbReference type="SAM" id="Phobius"/>
    </source>
</evidence>
<evidence type="ECO:0000313" key="3">
    <source>
        <dbReference type="Proteomes" id="UP000237056"/>
    </source>
</evidence>
<dbReference type="Proteomes" id="UP000237056">
    <property type="component" value="Unassembled WGS sequence"/>
</dbReference>
<organism evidence="2 3">
    <name type="scientific">Flavobacterium croceum DSM 17960</name>
    <dbReference type="NCBI Taxonomy" id="1121886"/>
    <lineage>
        <taxon>Bacteria</taxon>
        <taxon>Pseudomonadati</taxon>
        <taxon>Bacteroidota</taxon>
        <taxon>Flavobacteriia</taxon>
        <taxon>Flavobacteriales</taxon>
        <taxon>Flavobacteriaceae</taxon>
        <taxon>Flavobacterium</taxon>
    </lineage>
</organism>
<protein>
    <recommendedName>
        <fullName evidence="4">TolB-like protein</fullName>
    </recommendedName>
</protein>
<accession>A0A2S4N4P5</accession>
<name>A0A2S4N4P5_9FLAO</name>
<evidence type="ECO:0000313" key="2">
    <source>
        <dbReference type="EMBL" id="POS00665.1"/>
    </source>
</evidence>